<dbReference type="Pfam" id="PF00150">
    <property type="entry name" value="Cellulase"/>
    <property type="match status" value="1"/>
</dbReference>
<dbReference type="PANTHER" id="PTHR31297">
    <property type="entry name" value="GLUCAN ENDO-1,6-BETA-GLUCOSIDASE B"/>
    <property type="match status" value="1"/>
</dbReference>
<evidence type="ECO:0000256" key="2">
    <source>
        <dbReference type="ARBA" id="ARBA00022801"/>
    </source>
</evidence>
<dbReference type="InterPro" id="IPR018087">
    <property type="entry name" value="Glyco_hydro_5_CS"/>
</dbReference>
<protein>
    <submittedName>
        <fullName evidence="6">Glycoside hydrolase family 5 protein</fullName>
    </submittedName>
</protein>
<feature type="domain" description="Glycoside hydrolase family 5" evidence="5">
    <location>
        <begin position="12"/>
        <end position="267"/>
    </location>
</feature>
<dbReference type="GO" id="GO:0009251">
    <property type="term" value="P:glucan catabolic process"/>
    <property type="evidence" value="ECO:0007669"/>
    <property type="project" value="TreeGrafter"/>
</dbReference>
<dbReference type="InterPro" id="IPR017853">
    <property type="entry name" value="GH"/>
</dbReference>
<comment type="caution">
    <text evidence="6">The sequence shown here is derived from an EMBL/GenBank/DDBJ whole genome shotgun (WGS) entry which is preliminary data.</text>
</comment>
<dbReference type="InterPro" id="IPR050386">
    <property type="entry name" value="Glycosyl_hydrolase_5"/>
</dbReference>
<dbReference type="Gene3D" id="3.20.20.80">
    <property type="entry name" value="Glycosidases"/>
    <property type="match status" value="1"/>
</dbReference>
<evidence type="ECO:0000259" key="5">
    <source>
        <dbReference type="Pfam" id="PF00150"/>
    </source>
</evidence>
<dbReference type="PROSITE" id="PS00659">
    <property type="entry name" value="GLYCOSYL_HYDROL_F5"/>
    <property type="match status" value="1"/>
</dbReference>
<organism evidence="6 7">
    <name type="scientific">Bacteroides uniformis</name>
    <dbReference type="NCBI Taxonomy" id="820"/>
    <lineage>
        <taxon>Bacteria</taxon>
        <taxon>Pseudomonadati</taxon>
        <taxon>Bacteroidota</taxon>
        <taxon>Bacteroidia</taxon>
        <taxon>Bacteroidales</taxon>
        <taxon>Bacteroidaceae</taxon>
        <taxon>Bacteroides</taxon>
    </lineage>
</organism>
<dbReference type="PANTHER" id="PTHR31297:SF17">
    <property type="entry name" value="ENDOGLUCANASE"/>
    <property type="match status" value="1"/>
</dbReference>
<name>A0A414JME7_BACUN</name>
<sequence>MNGYVDANPVDGNDAPMTEADFQGIAEAGFQSVRIPTTWVKHCAKEAPYTIDADFFQKMDWTIEQCLKNNLAVSIDQHYYPAINMGEDDPDLTWEQNLDRIKSLWTQIAEHYKDYPNDMLFFDLLNEPNMRLGADGLNKLHAELIAIIRRTNPGRTLIIGTPNLGQTWTLGELKFPENEWNIIVQGHYYLPHTFTHQNLEYVPSAMVGHQVEWHGTENEKAPIIRDLDFCQRWSEQSSRPLNIGEYGVCLKADQQSMNRYFSFMQEQFQLRGFSSHIWAYRGLFGLYDLQTKKWNQESIQALTNF</sequence>
<evidence type="ECO:0000313" key="6">
    <source>
        <dbReference type="EMBL" id="RHE58618.1"/>
    </source>
</evidence>
<dbReference type="GO" id="GO:0005576">
    <property type="term" value="C:extracellular region"/>
    <property type="evidence" value="ECO:0007669"/>
    <property type="project" value="TreeGrafter"/>
</dbReference>
<dbReference type="AlphaFoldDB" id="A0A414JME7"/>
<keyword evidence="2 4" id="KW-0378">Hydrolase</keyword>
<dbReference type="InterPro" id="IPR001547">
    <property type="entry name" value="Glyco_hydro_5"/>
</dbReference>
<evidence type="ECO:0000313" key="7">
    <source>
        <dbReference type="Proteomes" id="UP000284640"/>
    </source>
</evidence>
<evidence type="ECO:0000256" key="3">
    <source>
        <dbReference type="ARBA" id="ARBA00023295"/>
    </source>
</evidence>
<keyword evidence="1" id="KW-0732">Signal</keyword>
<proteinExistence type="inferred from homology"/>
<reference evidence="6 7" key="1">
    <citation type="submission" date="2018-08" db="EMBL/GenBank/DDBJ databases">
        <title>A genome reference for cultivated species of the human gut microbiota.</title>
        <authorList>
            <person name="Zou Y."/>
            <person name="Xue W."/>
            <person name="Luo G."/>
        </authorList>
    </citation>
    <scope>NUCLEOTIDE SEQUENCE [LARGE SCALE GENOMIC DNA]</scope>
    <source>
        <strain evidence="6 7">AM27-46</strain>
    </source>
</reference>
<comment type="similarity">
    <text evidence="4">Belongs to the glycosyl hydrolase 5 (cellulase A) family.</text>
</comment>
<dbReference type="EMBL" id="QSKL01000014">
    <property type="protein sequence ID" value="RHE58618.1"/>
    <property type="molecule type" value="Genomic_DNA"/>
</dbReference>
<evidence type="ECO:0000256" key="1">
    <source>
        <dbReference type="ARBA" id="ARBA00022729"/>
    </source>
</evidence>
<evidence type="ECO:0000256" key="4">
    <source>
        <dbReference type="RuleBase" id="RU361153"/>
    </source>
</evidence>
<dbReference type="Proteomes" id="UP000284640">
    <property type="component" value="Unassembled WGS sequence"/>
</dbReference>
<dbReference type="GO" id="GO:0008422">
    <property type="term" value="F:beta-glucosidase activity"/>
    <property type="evidence" value="ECO:0007669"/>
    <property type="project" value="TreeGrafter"/>
</dbReference>
<accession>A0A414JME7</accession>
<dbReference type="GO" id="GO:0009986">
    <property type="term" value="C:cell surface"/>
    <property type="evidence" value="ECO:0007669"/>
    <property type="project" value="TreeGrafter"/>
</dbReference>
<keyword evidence="3 4" id="KW-0326">Glycosidase</keyword>
<dbReference type="SUPFAM" id="SSF51445">
    <property type="entry name" value="(Trans)glycosidases"/>
    <property type="match status" value="1"/>
</dbReference>
<gene>
    <name evidence="6" type="ORF">DW729_13950</name>
</gene>